<dbReference type="EMBL" id="CAVMJV010000115">
    <property type="protein sequence ID" value="CAK5103803.1"/>
    <property type="molecule type" value="Genomic_DNA"/>
</dbReference>
<comment type="caution">
    <text evidence="1">The sequence shown here is derived from an EMBL/GenBank/DDBJ whole genome shotgun (WGS) entry which is preliminary data.</text>
</comment>
<name>A0ACB1ATT1_MELEN</name>
<sequence>MIKQYLIGEGWVVVKFIFFNLSNIYSDHYIYNGKLGFFSGISLTVLVTHLLTENQSKTSTIYQLLTKFFDFYSQNYQKIRVIGQENAEELEPIILEENTKNYDINLDWNIKKEISDRANLYLNPGLSLSNQKLEKMRKHAKLVWPIITPGFPKQNAGFNVNLSTRTIIWKEMENGLPIYRFSVIMSHSPSVFKW</sequence>
<accession>A0ACB1ATT1</accession>
<evidence type="ECO:0000313" key="1">
    <source>
        <dbReference type="EMBL" id="CAK5103803.1"/>
    </source>
</evidence>
<reference evidence="1" key="1">
    <citation type="submission" date="2023-11" db="EMBL/GenBank/DDBJ databases">
        <authorList>
            <person name="Poullet M."/>
        </authorList>
    </citation>
    <scope>NUCLEOTIDE SEQUENCE</scope>
    <source>
        <strain evidence="1">E1834</strain>
    </source>
</reference>
<organism evidence="1 2">
    <name type="scientific">Meloidogyne enterolobii</name>
    <name type="common">Root-knot nematode worm</name>
    <name type="synonym">Meloidogyne mayaguensis</name>
    <dbReference type="NCBI Taxonomy" id="390850"/>
    <lineage>
        <taxon>Eukaryota</taxon>
        <taxon>Metazoa</taxon>
        <taxon>Ecdysozoa</taxon>
        <taxon>Nematoda</taxon>
        <taxon>Chromadorea</taxon>
        <taxon>Rhabditida</taxon>
        <taxon>Tylenchina</taxon>
        <taxon>Tylenchomorpha</taxon>
        <taxon>Tylenchoidea</taxon>
        <taxon>Meloidogynidae</taxon>
        <taxon>Meloidogyninae</taxon>
        <taxon>Meloidogyne</taxon>
    </lineage>
</organism>
<protein>
    <submittedName>
        <fullName evidence="1">Uncharacterized protein</fullName>
    </submittedName>
</protein>
<dbReference type="Proteomes" id="UP001497535">
    <property type="component" value="Unassembled WGS sequence"/>
</dbReference>
<proteinExistence type="predicted"/>
<keyword evidence="2" id="KW-1185">Reference proteome</keyword>
<gene>
    <name evidence="1" type="ORF">MENTE1834_LOCUS42842</name>
</gene>
<evidence type="ECO:0000313" key="2">
    <source>
        <dbReference type="Proteomes" id="UP001497535"/>
    </source>
</evidence>